<dbReference type="Proteomes" id="UP001596292">
    <property type="component" value="Unassembled WGS sequence"/>
</dbReference>
<dbReference type="Gene3D" id="2.40.128.10">
    <property type="match status" value="2"/>
</dbReference>
<evidence type="ECO:0000313" key="5">
    <source>
        <dbReference type="EMBL" id="MFC6788279.1"/>
    </source>
</evidence>
<gene>
    <name evidence="5" type="ORF">ACFQE0_00705</name>
</gene>
<evidence type="ECO:0000256" key="3">
    <source>
        <dbReference type="SAM" id="SignalP"/>
    </source>
</evidence>
<dbReference type="RefSeq" id="WP_378966128.1">
    <property type="nucleotide sequence ID" value="NZ_JBHSWN010000001.1"/>
</dbReference>
<evidence type="ECO:0000256" key="1">
    <source>
        <dbReference type="ARBA" id="ARBA00022729"/>
    </source>
</evidence>
<dbReference type="GO" id="GO:0030414">
    <property type="term" value="F:peptidase inhibitor activity"/>
    <property type="evidence" value="ECO:0007669"/>
    <property type="project" value="UniProtKB-KW"/>
</dbReference>
<keyword evidence="5" id="KW-0483">Metalloprotease inhibitor</keyword>
<comment type="caution">
    <text evidence="5">The sequence shown here is derived from an EMBL/GenBank/DDBJ whole genome shotgun (WGS) entry which is preliminary data.</text>
</comment>
<evidence type="ECO:0000313" key="6">
    <source>
        <dbReference type="Proteomes" id="UP001596292"/>
    </source>
</evidence>
<keyword evidence="1 3" id="KW-0732">Signal</keyword>
<evidence type="ECO:0000259" key="4">
    <source>
        <dbReference type="Pfam" id="PF02974"/>
    </source>
</evidence>
<dbReference type="InterPro" id="IPR016085">
    <property type="entry name" value="Protease_inh_B-barrel_dom"/>
</dbReference>
<dbReference type="InterPro" id="IPR021140">
    <property type="entry name" value="Inh/Omp19"/>
</dbReference>
<evidence type="ECO:0000256" key="2">
    <source>
        <dbReference type="SAM" id="MobiDB-lite"/>
    </source>
</evidence>
<dbReference type="EMBL" id="JBHSWN010000001">
    <property type="protein sequence ID" value="MFC6788279.1"/>
    <property type="molecule type" value="Genomic_DNA"/>
</dbReference>
<dbReference type="Pfam" id="PF02974">
    <property type="entry name" value="Inh"/>
    <property type="match status" value="1"/>
</dbReference>
<feature type="signal peptide" evidence="3">
    <location>
        <begin position="1"/>
        <end position="22"/>
    </location>
</feature>
<reference evidence="6" key="1">
    <citation type="journal article" date="2019" name="Int. J. Syst. Evol. Microbiol.">
        <title>The Global Catalogue of Microorganisms (GCM) 10K type strain sequencing project: providing services to taxonomists for standard genome sequencing and annotation.</title>
        <authorList>
            <consortium name="The Broad Institute Genomics Platform"/>
            <consortium name="The Broad Institute Genome Sequencing Center for Infectious Disease"/>
            <person name="Wu L."/>
            <person name="Ma J."/>
        </authorList>
    </citation>
    <scope>NUCLEOTIDE SEQUENCE [LARGE SCALE GENOMIC DNA]</scope>
    <source>
        <strain evidence="6">CCUG 48316</strain>
    </source>
</reference>
<feature type="region of interest" description="Disordered" evidence="2">
    <location>
        <begin position="29"/>
        <end position="82"/>
    </location>
</feature>
<keyword evidence="5" id="KW-0646">Protease inhibitor</keyword>
<protein>
    <submittedName>
        <fullName evidence="5">AprI/Inh family metalloprotease inhibitor</fullName>
    </submittedName>
</protein>
<dbReference type="SUPFAM" id="SSF50882">
    <property type="entry name" value="beta-Barrel protease inhibitors"/>
    <property type="match status" value="2"/>
</dbReference>
<keyword evidence="5" id="KW-0481">Metalloenzyme inhibitor</keyword>
<keyword evidence="6" id="KW-1185">Reference proteome</keyword>
<organism evidence="5 6">
    <name type="scientific">Methylobacterium komagatae</name>
    <dbReference type="NCBI Taxonomy" id="374425"/>
    <lineage>
        <taxon>Bacteria</taxon>
        <taxon>Pseudomonadati</taxon>
        <taxon>Pseudomonadota</taxon>
        <taxon>Alphaproteobacteria</taxon>
        <taxon>Hyphomicrobiales</taxon>
        <taxon>Methylobacteriaceae</taxon>
        <taxon>Methylobacterium</taxon>
    </lineage>
</organism>
<feature type="domain" description="Alkaline proteinase inhibitor/ Outer membrane lipoprotein Omp19" evidence="4">
    <location>
        <begin position="74"/>
        <end position="166"/>
    </location>
</feature>
<accession>A0ABW2BEE5</accession>
<sequence>MRSVSRAALAAALALASVTVSAQDGASPALGFSQDLPPQPEFRPSTSADPAPAPQPPLTPAMPAFPEDTLPTKVSEVPGTWDLSRDGTNRRCVMTLLRDKGTAGQKVNFPAGCRRALPFMGNVAGWLYSEDAVRLVDANVRPVLPFKRRPDRRSYAATENGETYSLVPLDIAAMRPPGAEPPPAETAAVVAAVPSPMTMAAPPAVEPVVAPNPVLAQQAGTYRIDRLRQQGTCRLGLAADGTVRLLPGCRDEGMEVFNPVSWRFADGRMTMVAKRGHSIDFVPNGDGGWRRDPETGVTLVLRRATP</sequence>
<proteinExistence type="predicted"/>
<feature type="compositionally biased region" description="Pro residues" evidence="2">
    <location>
        <begin position="51"/>
        <end position="60"/>
    </location>
</feature>
<name>A0ABW2BEE5_9HYPH</name>
<feature type="chain" id="PRO_5046321760" evidence="3">
    <location>
        <begin position="23"/>
        <end position="306"/>
    </location>
</feature>